<organism evidence="2 3">
    <name type="scientific">Eleusine coracana subsp. coracana</name>
    <dbReference type="NCBI Taxonomy" id="191504"/>
    <lineage>
        <taxon>Eukaryota</taxon>
        <taxon>Viridiplantae</taxon>
        <taxon>Streptophyta</taxon>
        <taxon>Embryophyta</taxon>
        <taxon>Tracheophyta</taxon>
        <taxon>Spermatophyta</taxon>
        <taxon>Magnoliopsida</taxon>
        <taxon>Liliopsida</taxon>
        <taxon>Poales</taxon>
        <taxon>Poaceae</taxon>
        <taxon>PACMAD clade</taxon>
        <taxon>Chloridoideae</taxon>
        <taxon>Cynodonteae</taxon>
        <taxon>Eleusininae</taxon>
        <taxon>Eleusine</taxon>
    </lineage>
</organism>
<comment type="caution">
    <text evidence="2">The sequence shown here is derived from an EMBL/GenBank/DDBJ whole genome shotgun (WGS) entry which is preliminary data.</text>
</comment>
<dbReference type="PANTHER" id="PTHR31300:SF6">
    <property type="entry name" value="OS05G0252100 PROTEIN"/>
    <property type="match status" value="1"/>
</dbReference>
<reference evidence="2" key="1">
    <citation type="journal article" date="2018" name="DNA Res.">
        <title>Multiple hybrid de novo genome assembly of finger millet, an orphan allotetraploid crop.</title>
        <authorList>
            <person name="Hatakeyama M."/>
            <person name="Aluri S."/>
            <person name="Balachadran M.T."/>
            <person name="Sivarajan S.R."/>
            <person name="Patrignani A."/>
            <person name="Gruter S."/>
            <person name="Poveda L."/>
            <person name="Shimizu-Inatsugi R."/>
            <person name="Baeten J."/>
            <person name="Francoijs K.J."/>
            <person name="Nataraja K.N."/>
            <person name="Reddy Y.A.N."/>
            <person name="Phadnis S."/>
            <person name="Ravikumar R.L."/>
            <person name="Schlapbach R."/>
            <person name="Sreeman S.M."/>
            <person name="Shimizu K.K."/>
        </authorList>
    </citation>
    <scope>NUCLEOTIDE SEQUENCE</scope>
</reference>
<keyword evidence="3" id="KW-1185">Reference proteome</keyword>
<sequence length="395" mass="42732">MLLVIGAPLVPQPVEAWKGMAGQDVTELPLEVSKARYVVERYMAAVGGTSALNAVAASMCAAGNVWMRTSNGRSKNNNAFKEDVAAGVFVLWRKRPELWCVEMLVSGSSGRQRRQGRLAPGTMAGASRRARTASDPPPGLDPKSTADLFSTAAWAGEKRFDDNDCFVLRVDAAPPTLRARSRAGVEVVWHALQGYFSQRTGLLVGLEDTHLVRAVGACWETAMASSIGDYRRVDGISIAHAGCTVARLTRFDAGCRRFGLRGKRRRMTRTCMEEARSIEEVGFDVVGLCAECFLPPRDMVPCDGSEPGAPPWEERGVVFDGSGEKDVAAVSSSSVLPRVQLPEVIGEFHDEVARPAVWTKLRVPAVAKRLVEFGLEKVAAVRTIDIIATEECTGV</sequence>
<reference evidence="2" key="2">
    <citation type="submission" date="2021-12" db="EMBL/GenBank/DDBJ databases">
        <title>Resequencing data analysis of finger millet.</title>
        <authorList>
            <person name="Hatakeyama M."/>
            <person name="Aluri S."/>
            <person name="Balachadran M.T."/>
            <person name="Sivarajan S.R."/>
            <person name="Poveda L."/>
            <person name="Shimizu-Inatsugi R."/>
            <person name="Schlapbach R."/>
            <person name="Sreeman S.M."/>
            <person name="Shimizu K.K."/>
        </authorList>
    </citation>
    <scope>NUCLEOTIDE SEQUENCE</scope>
</reference>
<evidence type="ECO:0000313" key="2">
    <source>
        <dbReference type="EMBL" id="GJN12877.1"/>
    </source>
</evidence>
<feature type="region of interest" description="Disordered" evidence="1">
    <location>
        <begin position="111"/>
        <end position="143"/>
    </location>
</feature>
<proteinExistence type="predicted"/>
<evidence type="ECO:0000256" key="1">
    <source>
        <dbReference type="SAM" id="MobiDB-lite"/>
    </source>
</evidence>
<name>A0AAV5DRB0_ELECO</name>
<protein>
    <submittedName>
        <fullName evidence="2">Uncharacterized protein</fullName>
    </submittedName>
</protein>
<dbReference type="EMBL" id="BQKI01000026">
    <property type="protein sequence ID" value="GJN12877.1"/>
    <property type="molecule type" value="Genomic_DNA"/>
</dbReference>
<evidence type="ECO:0000313" key="3">
    <source>
        <dbReference type="Proteomes" id="UP001054889"/>
    </source>
</evidence>
<dbReference type="Pfam" id="PF04788">
    <property type="entry name" value="DUF620"/>
    <property type="match status" value="1"/>
</dbReference>
<dbReference type="AlphaFoldDB" id="A0AAV5DRB0"/>
<accession>A0AAV5DRB0</accession>
<dbReference type="InterPro" id="IPR006873">
    <property type="entry name" value="DUF620"/>
</dbReference>
<dbReference type="PANTHER" id="PTHR31300">
    <property type="entry name" value="LIPASE"/>
    <property type="match status" value="1"/>
</dbReference>
<gene>
    <name evidence="2" type="primary">ga31196</name>
    <name evidence="2" type="ORF">PR202_ga31196</name>
</gene>
<dbReference type="Proteomes" id="UP001054889">
    <property type="component" value="Unassembled WGS sequence"/>
</dbReference>